<feature type="region of interest" description="Disordered" evidence="1">
    <location>
        <begin position="211"/>
        <end position="237"/>
    </location>
</feature>
<feature type="signal peptide" evidence="2">
    <location>
        <begin position="1"/>
        <end position="27"/>
    </location>
</feature>
<proteinExistence type="predicted"/>
<keyword evidence="2" id="KW-0732">Signal</keyword>
<feature type="chain" id="PRO_5022827257" evidence="2">
    <location>
        <begin position="28"/>
        <end position="237"/>
    </location>
</feature>
<evidence type="ECO:0000256" key="2">
    <source>
        <dbReference type="SAM" id="SignalP"/>
    </source>
</evidence>
<evidence type="ECO:0000256" key="1">
    <source>
        <dbReference type="SAM" id="MobiDB-lite"/>
    </source>
</evidence>
<protein>
    <submittedName>
        <fullName evidence="4">DUF2807 domain-containing protein</fullName>
    </submittedName>
</protein>
<accession>A0A5B9DQ66</accession>
<dbReference type="Pfam" id="PF10988">
    <property type="entry name" value="DUF2807"/>
    <property type="match status" value="1"/>
</dbReference>
<name>A0A5B9DQ66_9HYPH</name>
<dbReference type="Gene3D" id="2.160.20.120">
    <property type="match status" value="1"/>
</dbReference>
<sequence length="237" mass="24318">METKMSVFAAVGLAGAMVVAVSGAAFAQSKTFEVAPFSGVDISSGLNADITVGPTVSVTAQARDPRDLDDLRVEVRDDRLFAWIERSILDLRFGDRRITIHITTPRLDFLQASAGADVTAKGLAGQRTEANASGGADLTVTSVEAGEMVASASSGSDLRLSGTCQSATFDISSGSDLDGRDLKCQDVAIRASSGSDAEVFASKSLVANASSGSDIEVHGNPASVTKDASSGAGIELR</sequence>
<evidence type="ECO:0000313" key="4">
    <source>
        <dbReference type="EMBL" id="QEE21226.1"/>
    </source>
</evidence>
<dbReference type="OrthoDB" id="942536at2"/>
<dbReference type="InterPro" id="IPR021255">
    <property type="entry name" value="DUF2807"/>
</dbReference>
<reference evidence="4 5" key="1">
    <citation type="journal article" date="2015" name="Int. J. Syst. Evol. Microbiol.">
        <title>Youhaiella tibetensis gen. nov., sp. nov., isolated from subsurface sediment.</title>
        <authorList>
            <person name="Wang Y.X."/>
            <person name="Huang F.Q."/>
            <person name="Nogi Y."/>
            <person name="Pang S.J."/>
            <person name="Wang P.K."/>
            <person name="Lv J."/>
        </authorList>
    </citation>
    <scope>NUCLEOTIDE SEQUENCE [LARGE SCALE GENOMIC DNA]</scope>
    <source>
        <strain evidence="5">fig4</strain>
    </source>
</reference>
<feature type="domain" description="Putative auto-transporter adhesin head GIN" evidence="3">
    <location>
        <begin position="36"/>
        <end position="221"/>
    </location>
</feature>
<organism evidence="4 5">
    <name type="scientific">Paradevosia tibetensis</name>
    <dbReference type="NCBI Taxonomy" id="1447062"/>
    <lineage>
        <taxon>Bacteria</taxon>
        <taxon>Pseudomonadati</taxon>
        <taxon>Pseudomonadota</taxon>
        <taxon>Alphaproteobacteria</taxon>
        <taxon>Hyphomicrobiales</taxon>
        <taxon>Devosiaceae</taxon>
        <taxon>Paradevosia</taxon>
    </lineage>
</organism>
<dbReference type="AlphaFoldDB" id="A0A5B9DQ66"/>
<dbReference type="KEGG" id="yti:FNA67_14010"/>
<keyword evidence="5" id="KW-1185">Reference proteome</keyword>
<evidence type="ECO:0000259" key="3">
    <source>
        <dbReference type="Pfam" id="PF10988"/>
    </source>
</evidence>
<evidence type="ECO:0000313" key="5">
    <source>
        <dbReference type="Proteomes" id="UP000321062"/>
    </source>
</evidence>
<dbReference type="EMBL" id="CP041690">
    <property type="protein sequence ID" value="QEE21226.1"/>
    <property type="molecule type" value="Genomic_DNA"/>
</dbReference>
<gene>
    <name evidence="4" type="ORF">FNA67_14010</name>
</gene>
<dbReference type="Proteomes" id="UP000321062">
    <property type="component" value="Chromosome"/>
</dbReference>